<dbReference type="GO" id="GO:0005829">
    <property type="term" value="C:cytosol"/>
    <property type="evidence" value="ECO:0007669"/>
    <property type="project" value="TreeGrafter"/>
</dbReference>
<keyword evidence="2" id="KW-0238">DNA-binding</keyword>
<dbReference type="Pfam" id="PF13545">
    <property type="entry name" value="HTH_Crp_2"/>
    <property type="match status" value="1"/>
</dbReference>
<dbReference type="GO" id="GO:0003700">
    <property type="term" value="F:DNA-binding transcription factor activity"/>
    <property type="evidence" value="ECO:0007669"/>
    <property type="project" value="InterPro"/>
</dbReference>
<dbReference type="Gene3D" id="2.60.120.10">
    <property type="entry name" value="Jelly Rolls"/>
    <property type="match status" value="1"/>
</dbReference>
<evidence type="ECO:0000259" key="5">
    <source>
        <dbReference type="PROSITE" id="PS51063"/>
    </source>
</evidence>
<dbReference type="SUPFAM" id="SSF46785">
    <property type="entry name" value="Winged helix' DNA-binding domain"/>
    <property type="match status" value="1"/>
</dbReference>
<dbReference type="PROSITE" id="PS50042">
    <property type="entry name" value="CNMP_BINDING_3"/>
    <property type="match status" value="1"/>
</dbReference>
<dbReference type="InterPro" id="IPR018335">
    <property type="entry name" value="Tscrpt_reg_HTH_Crp-type_CS"/>
</dbReference>
<dbReference type="RefSeq" id="WP_092773428.1">
    <property type="nucleotide sequence ID" value="NZ_FOHS01000004.1"/>
</dbReference>
<dbReference type="GO" id="GO:0016301">
    <property type="term" value="F:kinase activity"/>
    <property type="evidence" value="ECO:0007669"/>
    <property type="project" value="UniProtKB-KW"/>
</dbReference>
<dbReference type="AlphaFoldDB" id="A0A1I0I8D9"/>
<dbReference type="EMBL" id="FOHS01000004">
    <property type="protein sequence ID" value="SET93018.1"/>
    <property type="molecule type" value="Genomic_DNA"/>
</dbReference>
<dbReference type="InterPro" id="IPR018490">
    <property type="entry name" value="cNMP-bd_dom_sf"/>
</dbReference>
<keyword evidence="1" id="KW-0805">Transcription regulation</keyword>
<dbReference type="Proteomes" id="UP000198697">
    <property type="component" value="Unassembled WGS sequence"/>
</dbReference>
<dbReference type="SMART" id="SM00419">
    <property type="entry name" value="HTH_CRP"/>
    <property type="match status" value="1"/>
</dbReference>
<dbReference type="SUPFAM" id="SSF51206">
    <property type="entry name" value="cAMP-binding domain-like"/>
    <property type="match status" value="1"/>
</dbReference>
<evidence type="ECO:0000259" key="4">
    <source>
        <dbReference type="PROSITE" id="PS50042"/>
    </source>
</evidence>
<dbReference type="InterPro" id="IPR000595">
    <property type="entry name" value="cNMP-bd_dom"/>
</dbReference>
<dbReference type="PANTHER" id="PTHR24567:SF74">
    <property type="entry name" value="HTH-TYPE TRANSCRIPTIONAL REGULATOR ARCR"/>
    <property type="match status" value="1"/>
</dbReference>
<feature type="domain" description="Cyclic nucleotide-binding" evidence="4">
    <location>
        <begin position="41"/>
        <end position="140"/>
    </location>
</feature>
<keyword evidence="7" id="KW-1185">Reference proteome</keyword>
<evidence type="ECO:0000256" key="2">
    <source>
        <dbReference type="ARBA" id="ARBA00023125"/>
    </source>
</evidence>
<dbReference type="InterPro" id="IPR014710">
    <property type="entry name" value="RmlC-like_jellyroll"/>
</dbReference>
<name>A0A1I0I8D9_9BACT</name>
<dbReference type="PANTHER" id="PTHR24567">
    <property type="entry name" value="CRP FAMILY TRANSCRIPTIONAL REGULATORY PROTEIN"/>
    <property type="match status" value="1"/>
</dbReference>
<reference evidence="7" key="1">
    <citation type="submission" date="2016-10" db="EMBL/GenBank/DDBJ databases">
        <authorList>
            <person name="Varghese N."/>
            <person name="Submissions S."/>
        </authorList>
    </citation>
    <scope>NUCLEOTIDE SEQUENCE [LARGE SCALE GENOMIC DNA]</scope>
    <source>
        <strain evidence="7">DSM 15310</strain>
    </source>
</reference>
<dbReference type="CDD" id="cd00038">
    <property type="entry name" value="CAP_ED"/>
    <property type="match status" value="1"/>
</dbReference>
<keyword evidence="6" id="KW-0418">Kinase</keyword>
<sequence>MTVPIVPSNCQQCPHYQKSLLGACHHTELALVEGGKMHQFYRKGQLIFAMGARAVGLYCVYEGKVKVSNRSADGKEHIIRLAREGDVLGYRSLMSGDTCTTAATALTDCIVCLVPRPDFFSLLAQNPQFSQSLLRLLARNLGEAEQRLLHSAYKPVRERVAGALLLLHAAFRPAAASAAYFSIPVSRDDLAALSGTTKETASRLLSEFRQEGLLTTQGSRISIRGLESLREVASLYD</sequence>
<keyword evidence="3" id="KW-0804">Transcription</keyword>
<dbReference type="PRINTS" id="PR00034">
    <property type="entry name" value="HTHCRP"/>
</dbReference>
<accession>A0A1I0I8D9</accession>
<dbReference type="PROSITE" id="PS00042">
    <property type="entry name" value="HTH_CRP_1"/>
    <property type="match status" value="1"/>
</dbReference>
<dbReference type="STRING" id="82805.SAMN04487998_3215"/>
<feature type="domain" description="HTH crp-type" evidence="5">
    <location>
        <begin position="154"/>
        <end position="227"/>
    </location>
</feature>
<dbReference type="GO" id="GO:0003677">
    <property type="term" value="F:DNA binding"/>
    <property type="evidence" value="ECO:0007669"/>
    <property type="project" value="UniProtKB-KW"/>
</dbReference>
<evidence type="ECO:0000313" key="6">
    <source>
        <dbReference type="EMBL" id="SET93018.1"/>
    </source>
</evidence>
<dbReference type="InterPro" id="IPR036390">
    <property type="entry name" value="WH_DNA-bd_sf"/>
</dbReference>
<dbReference type="InterPro" id="IPR036388">
    <property type="entry name" value="WH-like_DNA-bd_sf"/>
</dbReference>
<dbReference type="InterPro" id="IPR050397">
    <property type="entry name" value="Env_Response_Regulators"/>
</dbReference>
<evidence type="ECO:0000256" key="3">
    <source>
        <dbReference type="ARBA" id="ARBA00023163"/>
    </source>
</evidence>
<dbReference type="Pfam" id="PF00027">
    <property type="entry name" value="cNMP_binding"/>
    <property type="match status" value="1"/>
</dbReference>
<dbReference type="PROSITE" id="PS51063">
    <property type="entry name" value="HTH_CRP_2"/>
    <property type="match status" value="1"/>
</dbReference>
<dbReference type="SMART" id="SM00100">
    <property type="entry name" value="cNMP"/>
    <property type="match status" value="1"/>
</dbReference>
<keyword evidence="6" id="KW-0808">Transferase</keyword>
<dbReference type="Gene3D" id="1.10.10.10">
    <property type="entry name" value="Winged helix-like DNA-binding domain superfamily/Winged helix DNA-binding domain"/>
    <property type="match status" value="1"/>
</dbReference>
<gene>
    <name evidence="6" type="ORF">SAMN04487998_3215</name>
</gene>
<dbReference type="InterPro" id="IPR012318">
    <property type="entry name" value="HTH_CRP"/>
</dbReference>
<evidence type="ECO:0000313" key="7">
    <source>
        <dbReference type="Proteomes" id="UP000198697"/>
    </source>
</evidence>
<organism evidence="6 7">
    <name type="scientific">Hymenobacter actinosclerus</name>
    <dbReference type="NCBI Taxonomy" id="82805"/>
    <lineage>
        <taxon>Bacteria</taxon>
        <taxon>Pseudomonadati</taxon>
        <taxon>Bacteroidota</taxon>
        <taxon>Cytophagia</taxon>
        <taxon>Cytophagales</taxon>
        <taxon>Hymenobacteraceae</taxon>
        <taxon>Hymenobacter</taxon>
    </lineage>
</organism>
<protein>
    <submittedName>
        <fullName evidence="6">cAMP-binding domain of CRP or a regulatory subunit of cAMP-dependent protein kinases</fullName>
    </submittedName>
</protein>
<dbReference type="OrthoDB" id="9127033at2"/>
<proteinExistence type="predicted"/>
<evidence type="ECO:0000256" key="1">
    <source>
        <dbReference type="ARBA" id="ARBA00023015"/>
    </source>
</evidence>